<evidence type="ECO:0000313" key="2">
    <source>
        <dbReference type="Proteomes" id="UP001281147"/>
    </source>
</evidence>
<dbReference type="EMBL" id="JAUTXU010000001">
    <property type="protein sequence ID" value="KAK3726070.1"/>
    <property type="molecule type" value="Genomic_DNA"/>
</dbReference>
<sequence length="230" mass="26319">MDSPYGSFDESWEEWDDEGWHDWRLYLDDNSQSHPLGFDCVGTNAHNASGTRCHVGAQQNPRMQDRVEPTTRLDGNKQQPADAGSDLFSPLLLPRTKPTDSMSDQRLQGQHPRFDGDLYTAEWIRGEGSDRAGWCGFCSSWHRMKDSAFWYHMHYSHGISYTTGQAFRPPQEVVWNQKSSSWKALCPDCHESINIGGNGSKARTTYFRHAYKCHAKPTTVHPRRRSSPLK</sequence>
<comment type="caution">
    <text evidence="1">The sequence shown here is derived from an EMBL/GenBank/DDBJ whole genome shotgun (WGS) entry which is preliminary data.</text>
</comment>
<dbReference type="Proteomes" id="UP001281147">
    <property type="component" value="Unassembled WGS sequence"/>
</dbReference>
<evidence type="ECO:0000313" key="1">
    <source>
        <dbReference type="EMBL" id="KAK3726070.1"/>
    </source>
</evidence>
<name>A0ACC3NZ82_9PEZI</name>
<proteinExistence type="predicted"/>
<gene>
    <name evidence="1" type="ORF">LTR37_000218</name>
</gene>
<reference evidence="1" key="1">
    <citation type="submission" date="2023-07" db="EMBL/GenBank/DDBJ databases">
        <title>Black Yeasts Isolated from many extreme environments.</title>
        <authorList>
            <person name="Coleine C."/>
            <person name="Stajich J.E."/>
            <person name="Selbmann L."/>
        </authorList>
    </citation>
    <scope>NUCLEOTIDE SEQUENCE</scope>
    <source>
        <strain evidence="1">CCFEE 5714</strain>
    </source>
</reference>
<accession>A0ACC3NZ82</accession>
<protein>
    <submittedName>
        <fullName evidence="1">Uncharacterized protein</fullName>
    </submittedName>
</protein>
<keyword evidence="2" id="KW-1185">Reference proteome</keyword>
<organism evidence="1 2">
    <name type="scientific">Vermiconidia calcicola</name>
    <dbReference type="NCBI Taxonomy" id="1690605"/>
    <lineage>
        <taxon>Eukaryota</taxon>
        <taxon>Fungi</taxon>
        <taxon>Dikarya</taxon>
        <taxon>Ascomycota</taxon>
        <taxon>Pezizomycotina</taxon>
        <taxon>Dothideomycetes</taxon>
        <taxon>Dothideomycetidae</taxon>
        <taxon>Mycosphaerellales</taxon>
        <taxon>Extremaceae</taxon>
        <taxon>Vermiconidia</taxon>
    </lineage>
</organism>